<comment type="caution">
    <text evidence="1">The sequence shown here is derived from an EMBL/GenBank/DDBJ whole genome shotgun (WGS) entry which is preliminary data.</text>
</comment>
<gene>
    <name evidence="1" type="ORF">K8I29_13985</name>
</gene>
<name>A0A953M1V3_9BACT</name>
<accession>A0A953M1V3</accession>
<dbReference type="AlphaFoldDB" id="A0A953M1V3"/>
<evidence type="ECO:0000313" key="2">
    <source>
        <dbReference type="Proteomes" id="UP000705867"/>
    </source>
</evidence>
<sequence length="607" mass="67995">MIVYRKQEQTITPVQCIRRIRIMLEELEKGAAAEHERVVEVLIEWGEFESALTDALCPERDGESRLSRALRHAGLFAGHMFCLSWKGMTPALLQWAGRLYGALAGLSSFALPETITLREPEGYAHYGLYPETYLAAARTLFREMHPERVACIGLRSIGTGLSSIVSAALEEKGCVVFPYTIRPRGHPFHRRIMLSPEFGEHLRSLPCSLYLVVDEGPGMSGTSLCCAAEKLSELGIADERIVLLPSWEPDGSGFFSEASRTRWGKHRKFSDSFENLWIGTGRLARSLPSPQLLDIAAGKWRPLFYRSEALSPAVHPHHEKRKFLCLDGPPRAEEGGDGPVLPVTRAQSTGNIPLLLRFAGLGRYGRAKHTRALTLAEAGFCQSVRGFTNGFLITDFIPGTPVTQGETDQSLLDTMAHYLSFLRNTFPTERNMLFDDVYTMVKRNTLLGLGREWVEKLDAFERFRPVVDDCVTVAVDGRMLPHEWLRTPDGYRKADAVDHHADQFFPCSQDIAWDIAGSSVEFGFASLEEEYLLCRYQSLSGDRGIRGRLPFYRVSYLAYRLGYATFAAKELAASPDGVKFASLVLYYAARLKEEILRGVQGIEELIK</sequence>
<organism evidence="1 2">
    <name type="scientific">Candidatus Nitrobium versatile</name>
    <dbReference type="NCBI Taxonomy" id="2884831"/>
    <lineage>
        <taxon>Bacteria</taxon>
        <taxon>Pseudomonadati</taxon>
        <taxon>Nitrospirota</taxon>
        <taxon>Nitrospiria</taxon>
        <taxon>Nitrospirales</taxon>
        <taxon>Nitrospiraceae</taxon>
        <taxon>Candidatus Nitrobium</taxon>
    </lineage>
</organism>
<proteinExistence type="predicted"/>
<protein>
    <submittedName>
        <fullName evidence="1">Uncharacterized protein</fullName>
    </submittedName>
</protein>
<dbReference type="Proteomes" id="UP000705867">
    <property type="component" value="Unassembled WGS sequence"/>
</dbReference>
<reference evidence="1" key="2">
    <citation type="submission" date="2021-08" db="EMBL/GenBank/DDBJ databases">
        <authorList>
            <person name="Dalcin Martins P."/>
        </authorList>
    </citation>
    <scope>NUCLEOTIDE SEQUENCE</scope>
    <source>
        <strain evidence="1">MAG_39</strain>
    </source>
</reference>
<reference evidence="1" key="1">
    <citation type="journal article" date="2021" name="bioRxiv">
        <title>Unraveling nitrogen, sulfur and carbon metabolic pathways and microbial community transcriptional responses to substrate deprivation and toxicity stresses in a bioreactor mimicking anoxic brackish coastal sediment conditions.</title>
        <authorList>
            <person name="Martins P.D."/>
            <person name="Echeveste M.J."/>
            <person name="Arshad A."/>
            <person name="Kurth J."/>
            <person name="Ouboter H."/>
            <person name="Jetten M.S.M."/>
            <person name="Welte C.U."/>
        </authorList>
    </citation>
    <scope>NUCLEOTIDE SEQUENCE</scope>
    <source>
        <strain evidence="1">MAG_39</strain>
    </source>
</reference>
<evidence type="ECO:0000313" key="1">
    <source>
        <dbReference type="EMBL" id="MBZ0157305.1"/>
    </source>
</evidence>
<dbReference type="EMBL" id="JAIOIV010000110">
    <property type="protein sequence ID" value="MBZ0157305.1"/>
    <property type="molecule type" value="Genomic_DNA"/>
</dbReference>